<dbReference type="FunCoup" id="A0A7N2LI59">
    <property type="interactions" value="32"/>
</dbReference>
<evidence type="ECO:0000313" key="3">
    <source>
        <dbReference type="Proteomes" id="UP000594261"/>
    </source>
</evidence>
<dbReference type="InterPro" id="IPR036047">
    <property type="entry name" value="F-box-like_dom_sf"/>
</dbReference>
<dbReference type="GeneID" id="115983883"/>
<reference evidence="2 3" key="1">
    <citation type="journal article" date="2016" name="G3 (Bethesda)">
        <title>First Draft Assembly and Annotation of the Genome of a California Endemic Oak Quercus lobata Nee (Fagaceae).</title>
        <authorList>
            <person name="Sork V.L."/>
            <person name="Fitz-Gibbon S.T."/>
            <person name="Puiu D."/>
            <person name="Crepeau M."/>
            <person name="Gugger P.F."/>
            <person name="Sherman R."/>
            <person name="Stevens K."/>
            <person name="Langley C.H."/>
            <person name="Pellegrini M."/>
            <person name="Salzberg S.L."/>
        </authorList>
    </citation>
    <scope>NUCLEOTIDE SEQUENCE [LARGE SCALE GENOMIC DNA]</scope>
    <source>
        <strain evidence="2 3">cv. SW786</strain>
    </source>
</reference>
<dbReference type="InParanoid" id="A0A7N2LI59"/>
<dbReference type="InterPro" id="IPR006527">
    <property type="entry name" value="F-box-assoc_dom_typ1"/>
</dbReference>
<name>A0A7N2LI59_QUELO</name>
<dbReference type="InterPro" id="IPR001810">
    <property type="entry name" value="F-box_dom"/>
</dbReference>
<dbReference type="SUPFAM" id="SSF81383">
    <property type="entry name" value="F-box domain"/>
    <property type="match status" value="1"/>
</dbReference>
<dbReference type="EnsemblPlants" id="QL04p049972:mrna">
    <property type="protein sequence ID" value="QL04p049972:mrna:CDS:1"/>
    <property type="gene ID" value="QL04p049972"/>
</dbReference>
<dbReference type="SMART" id="SM00256">
    <property type="entry name" value="FBOX"/>
    <property type="match status" value="1"/>
</dbReference>
<dbReference type="AlphaFoldDB" id="A0A7N2LI59"/>
<gene>
    <name evidence="2" type="primary">LOC115983883</name>
</gene>
<dbReference type="NCBIfam" id="TIGR01640">
    <property type="entry name" value="F_box_assoc_1"/>
    <property type="match status" value="1"/>
</dbReference>
<dbReference type="Pfam" id="PF07734">
    <property type="entry name" value="FBA_1"/>
    <property type="match status" value="1"/>
</dbReference>
<evidence type="ECO:0000259" key="1">
    <source>
        <dbReference type="SMART" id="SM00256"/>
    </source>
</evidence>
<reference evidence="2" key="2">
    <citation type="submission" date="2021-01" db="UniProtKB">
        <authorList>
            <consortium name="EnsemblPlants"/>
        </authorList>
    </citation>
    <scope>IDENTIFICATION</scope>
</reference>
<dbReference type="RefSeq" id="XP_030962596.1">
    <property type="nucleotide sequence ID" value="XM_031106736.1"/>
</dbReference>
<dbReference type="EMBL" id="LRBV02000004">
    <property type="status" value="NOT_ANNOTATED_CDS"/>
    <property type="molecule type" value="Genomic_DNA"/>
</dbReference>
<dbReference type="Pfam" id="PF00646">
    <property type="entry name" value="F-box"/>
    <property type="match status" value="1"/>
</dbReference>
<proteinExistence type="predicted"/>
<dbReference type="KEGG" id="qlo:115983883"/>
<dbReference type="InterPro" id="IPR050796">
    <property type="entry name" value="SCF_F-box_component"/>
</dbReference>
<dbReference type="PANTHER" id="PTHR31672">
    <property type="entry name" value="BNACNNG10540D PROTEIN"/>
    <property type="match status" value="1"/>
</dbReference>
<dbReference type="InterPro" id="IPR017451">
    <property type="entry name" value="F-box-assoc_interact_dom"/>
</dbReference>
<dbReference type="Gene3D" id="1.20.1280.50">
    <property type="match status" value="1"/>
</dbReference>
<keyword evidence="3" id="KW-1185">Reference proteome</keyword>
<protein>
    <recommendedName>
        <fullName evidence="1">F-box domain-containing protein</fullName>
    </recommendedName>
</protein>
<dbReference type="PANTHER" id="PTHR31672:SF13">
    <property type="entry name" value="F-BOX PROTEIN CPR30-LIKE"/>
    <property type="match status" value="1"/>
</dbReference>
<dbReference type="Proteomes" id="UP000594261">
    <property type="component" value="Chromosome 4"/>
</dbReference>
<dbReference type="Gramene" id="QL04p049972:mrna">
    <property type="protein sequence ID" value="QL04p049972:mrna:CDS:1"/>
    <property type="gene ID" value="QL04p049972"/>
</dbReference>
<dbReference type="OrthoDB" id="5314306at2759"/>
<dbReference type="CDD" id="cd22157">
    <property type="entry name" value="F-box_AtFBW1-like"/>
    <property type="match status" value="1"/>
</dbReference>
<sequence length="397" mass="45781">MKEARPQPPILRQKKNHLPDDIVLDILARLPVKSLLRFRCVHKSWYFRITSPNFISTHLNMFLRHNQGYVIHMPTINLDNQDLKVACDRTFDGISEFKIPFSFQSGLAFLVGSCNGLLCFSDFRLQNSLINNAFFGFNDVYLWNPSIRKFKKLPDTCLSQLHLAKLGFAHHSQKNDYKVVRISRPFTEPMPPPEAEVYTLSSDSWKRVGISWRPNVVFYKFSCVKPFPFVSGHLHWMLDMIEEAGGQEMHCIEMILSFDVNSEKFKELPLPNDHSFKDGKNLTSIKEKLALAKFEQQPHGMLCCIWVMREYGVSESWNKLCVVPVVTHTCFIGFTKYGSLLIQKKTQEICSLEDKYVLIDPETLHEKETSIQAIHPLVIATYMENLALLDGANVISY</sequence>
<evidence type="ECO:0000313" key="2">
    <source>
        <dbReference type="EnsemblPlants" id="QL04p049972:mrna:CDS:1"/>
    </source>
</evidence>
<accession>A0A7N2LI59</accession>
<organism evidence="2 3">
    <name type="scientific">Quercus lobata</name>
    <name type="common">Valley oak</name>
    <dbReference type="NCBI Taxonomy" id="97700"/>
    <lineage>
        <taxon>Eukaryota</taxon>
        <taxon>Viridiplantae</taxon>
        <taxon>Streptophyta</taxon>
        <taxon>Embryophyta</taxon>
        <taxon>Tracheophyta</taxon>
        <taxon>Spermatophyta</taxon>
        <taxon>Magnoliopsida</taxon>
        <taxon>eudicotyledons</taxon>
        <taxon>Gunneridae</taxon>
        <taxon>Pentapetalae</taxon>
        <taxon>rosids</taxon>
        <taxon>fabids</taxon>
        <taxon>Fagales</taxon>
        <taxon>Fagaceae</taxon>
        <taxon>Quercus</taxon>
    </lineage>
</organism>
<feature type="domain" description="F-box" evidence="1">
    <location>
        <begin position="18"/>
        <end position="58"/>
    </location>
</feature>